<dbReference type="InterPro" id="IPR000008">
    <property type="entry name" value="C2_dom"/>
</dbReference>
<dbReference type="OrthoDB" id="1909968at2759"/>
<evidence type="ECO:0000313" key="4">
    <source>
        <dbReference type="Proteomes" id="UP000008311"/>
    </source>
</evidence>
<keyword evidence="4" id="KW-1185">Reference proteome</keyword>
<dbReference type="eggNOG" id="ENOG502QV3A">
    <property type="taxonomic scope" value="Eukaryota"/>
</dbReference>
<feature type="domain" description="C2" evidence="2">
    <location>
        <begin position="1"/>
        <end position="110"/>
    </location>
</feature>
<feature type="region of interest" description="Disordered" evidence="1">
    <location>
        <begin position="158"/>
        <end position="206"/>
    </location>
</feature>
<feature type="compositionally biased region" description="Low complexity" evidence="1">
    <location>
        <begin position="190"/>
        <end position="206"/>
    </location>
</feature>
<evidence type="ECO:0000256" key="1">
    <source>
        <dbReference type="SAM" id="MobiDB-lite"/>
    </source>
</evidence>
<dbReference type="Proteomes" id="UP000008311">
    <property type="component" value="Unassembled WGS sequence"/>
</dbReference>
<organism evidence="3 4">
    <name type="scientific">Ricinus communis</name>
    <name type="common">Castor bean</name>
    <dbReference type="NCBI Taxonomy" id="3988"/>
    <lineage>
        <taxon>Eukaryota</taxon>
        <taxon>Viridiplantae</taxon>
        <taxon>Streptophyta</taxon>
        <taxon>Embryophyta</taxon>
        <taxon>Tracheophyta</taxon>
        <taxon>Spermatophyta</taxon>
        <taxon>Magnoliopsida</taxon>
        <taxon>eudicotyledons</taxon>
        <taxon>Gunneridae</taxon>
        <taxon>Pentapetalae</taxon>
        <taxon>rosids</taxon>
        <taxon>fabids</taxon>
        <taxon>Malpighiales</taxon>
        <taxon>Euphorbiaceae</taxon>
        <taxon>Acalyphoideae</taxon>
        <taxon>Acalypheae</taxon>
        <taxon>Ricinus</taxon>
    </lineage>
</organism>
<dbReference type="CDD" id="cd04051">
    <property type="entry name" value="C2_SRC2_like"/>
    <property type="match status" value="1"/>
</dbReference>
<protein>
    <recommendedName>
        <fullName evidence="2">C2 domain-containing protein</fullName>
    </recommendedName>
</protein>
<dbReference type="AlphaFoldDB" id="B9RE07"/>
<dbReference type="InterPro" id="IPR044750">
    <property type="entry name" value="C2_SRC2/BAP"/>
</dbReference>
<dbReference type="PANTHER" id="PTHR32246:SF69">
    <property type="entry name" value="CALCIUM-DEPENDENT LIPID-BINDING (CALB DOMAIN) FAMILY PROTEIN"/>
    <property type="match status" value="1"/>
</dbReference>
<accession>B9RE07</accession>
<dbReference type="STRING" id="3988.B9RE07"/>
<dbReference type="Pfam" id="PF00168">
    <property type="entry name" value="C2"/>
    <property type="match status" value="1"/>
</dbReference>
<dbReference type="SMART" id="SM00239">
    <property type="entry name" value="C2"/>
    <property type="match status" value="1"/>
</dbReference>
<name>B9RE07_RICCO</name>
<gene>
    <name evidence="3" type="ORF">RCOM_1617240</name>
</gene>
<reference evidence="4" key="1">
    <citation type="journal article" date="2010" name="Nat. Biotechnol.">
        <title>Draft genome sequence of the oilseed species Ricinus communis.</title>
        <authorList>
            <person name="Chan A.P."/>
            <person name="Crabtree J."/>
            <person name="Zhao Q."/>
            <person name="Lorenzi H."/>
            <person name="Orvis J."/>
            <person name="Puiu D."/>
            <person name="Melake-Berhan A."/>
            <person name="Jones K.M."/>
            <person name="Redman J."/>
            <person name="Chen G."/>
            <person name="Cahoon E.B."/>
            <person name="Gedil M."/>
            <person name="Stanke M."/>
            <person name="Haas B.J."/>
            <person name="Wortman J.R."/>
            <person name="Fraser-Liggett C.M."/>
            <person name="Ravel J."/>
            <person name="Rabinowicz P.D."/>
        </authorList>
    </citation>
    <scope>NUCLEOTIDE SEQUENCE [LARGE SCALE GENOMIC DNA]</scope>
    <source>
        <strain evidence="4">cv. Hale</strain>
    </source>
</reference>
<dbReference type="GO" id="GO:0006952">
    <property type="term" value="P:defense response"/>
    <property type="evidence" value="ECO:0007669"/>
    <property type="project" value="InterPro"/>
</dbReference>
<dbReference type="InterPro" id="IPR035892">
    <property type="entry name" value="C2_domain_sf"/>
</dbReference>
<evidence type="ECO:0000313" key="3">
    <source>
        <dbReference type="EMBL" id="EEF50615.1"/>
    </source>
</evidence>
<evidence type="ECO:0000259" key="2">
    <source>
        <dbReference type="PROSITE" id="PS50004"/>
    </source>
</evidence>
<dbReference type="InParanoid" id="B9RE07"/>
<dbReference type="FunCoup" id="B9RE07">
    <property type="interactions" value="205"/>
</dbReference>
<dbReference type="PANTHER" id="PTHR32246">
    <property type="entry name" value="INGRESSION PROTEIN FIC1"/>
    <property type="match status" value="1"/>
</dbReference>
<proteinExistence type="predicted"/>
<sequence length="265" mass="28863">METTKILEINLISAQDLKPPSASLRQMQTYAVVWLDSTAKLRTRIDRVGGENPTWNDKFLFKVTPEILSRETSGVSFEIYAVGCFRDPLIGTVRFLISTIPLPSPIKPTRTPSCIALQIQRPSGRFQGVLNIGAMVIDGSDFATLNGASAIGYRDLMGEKQRRRRRPPRDLKKSVSMEEVGNAENSCGESGDLSSDGADSTTSSSSSAASTALKDWNSVRNLAGNHLRSSSDGGGFFCGLMKQRRLTMCLSAQNLSSFSGSEREN</sequence>
<dbReference type="Gene3D" id="2.60.40.150">
    <property type="entry name" value="C2 domain"/>
    <property type="match status" value="1"/>
</dbReference>
<dbReference type="SUPFAM" id="SSF49562">
    <property type="entry name" value="C2 domain (Calcium/lipid-binding domain, CaLB)"/>
    <property type="match status" value="1"/>
</dbReference>
<dbReference type="PROSITE" id="PS50004">
    <property type="entry name" value="C2"/>
    <property type="match status" value="1"/>
</dbReference>
<dbReference type="EMBL" id="EQ973775">
    <property type="protein sequence ID" value="EEF50615.1"/>
    <property type="molecule type" value="Genomic_DNA"/>
</dbReference>
<dbReference type="KEGG" id="rcu:8286712"/>